<evidence type="ECO:0000256" key="1">
    <source>
        <dbReference type="ARBA" id="ARBA00004651"/>
    </source>
</evidence>
<dbReference type="STRING" id="754252.PFREUD_10290"/>
<name>D7GDE2_PROFC</name>
<keyword evidence="3" id="KW-1003">Cell membrane</keyword>
<feature type="domain" description="VTT" evidence="9">
    <location>
        <begin position="32"/>
        <end position="159"/>
    </location>
</feature>
<dbReference type="Pfam" id="PF09335">
    <property type="entry name" value="VTT_dom"/>
    <property type="match status" value="1"/>
</dbReference>
<evidence type="ECO:0000256" key="8">
    <source>
        <dbReference type="SAM" id="Phobius"/>
    </source>
</evidence>
<evidence type="ECO:0000313" key="11">
    <source>
        <dbReference type="Proteomes" id="UP000000936"/>
    </source>
</evidence>
<evidence type="ECO:0000256" key="6">
    <source>
        <dbReference type="ARBA" id="ARBA00023136"/>
    </source>
</evidence>
<comment type="similarity">
    <text evidence="2">Belongs to the DedA family.</text>
</comment>
<feature type="region of interest" description="Disordered" evidence="7">
    <location>
        <begin position="253"/>
        <end position="298"/>
    </location>
</feature>
<protein>
    <recommendedName>
        <fullName evidence="9">VTT domain-containing protein</fullName>
    </recommendedName>
</protein>
<evidence type="ECO:0000259" key="9">
    <source>
        <dbReference type="Pfam" id="PF09335"/>
    </source>
</evidence>
<accession>D7GDE2</accession>
<evidence type="ECO:0000313" key="10">
    <source>
        <dbReference type="EMBL" id="CBL56553.1"/>
    </source>
</evidence>
<evidence type="ECO:0000256" key="4">
    <source>
        <dbReference type="ARBA" id="ARBA00022692"/>
    </source>
</evidence>
<dbReference type="KEGG" id="pfr:PFREUD_10290"/>
<organism evidence="10 11">
    <name type="scientific">Propionibacterium freudenreichii subsp. shermanii (strain ATCC 9614 / DSM 4902 / CIP 103027 / NCIMB 8099 / CIRM-BIA1)</name>
    <dbReference type="NCBI Taxonomy" id="754252"/>
    <lineage>
        <taxon>Bacteria</taxon>
        <taxon>Bacillati</taxon>
        <taxon>Actinomycetota</taxon>
        <taxon>Actinomycetes</taxon>
        <taxon>Propionibacteriales</taxon>
        <taxon>Propionibacteriaceae</taxon>
        <taxon>Propionibacterium</taxon>
    </lineage>
</organism>
<proteinExistence type="inferred from homology"/>
<keyword evidence="5 8" id="KW-1133">Transmembrane helix</keyword>
<dbReference type="PANTHER" id="PTHR30353">
    <property type="entry name" value="INNER MEMBRANE PROTEIN DEDA-RELATED"/>
    <property type="match status" value="1"/>
</dbReference>
<keyword evidence="11" id="KW-1185">Reference proteome</keyword>
<feature type="transmembrane region" description="Helical" evidence="8">
    <location>
        <begin position="176"/>
        <end position="198"/>
    </location>
</feature>
<dbReference type="EMBL" id="FN806773">
    <property type="protein sequence ID" value="CBL56553.1"/>
    <property type="molecule type" value="Genomic_DNA"/>
</dbReference>
<evidence type="ECO:0000256" key="7">
    <source>
        <dbReference type="SAM" id="MobiDB-lite"/>
    </source>
</evidence>
<evidence type="ECO:0000256" key="2">
    <source>
        <dbReference type="ARBA" id="ARBA00010792"/>
    </source>
</evidence>
<reference evidence="10 11" key="1">
    <citation type="journal article" date="2010" name="PLoS ONE">
        <title>The complete genome of Propionibacterium freudenreichii CIRM-BIA1, a hardy actinobacterium with food and probiotic applications.</title>
        <authorList>
            <person name="Falentin H."/>
            <person name="Deutsch S.M."/>
            <person name="Jan G."/>
            <person name="Loux V."/>
            <person name="Thierry A."/>
            <person name="Parayre S."/>
            <person name="Maillard M.B."/>
            <person name="Dherbecourt J."/>
            <person name="Cousin F.J."/>
            <person name="Jardin J."/>
            <person name="Siguier P."/>
            <person name="Couloux A."/>
            <person name="Barbe V."/>
            <person name="Vacherie B."/>
            <person name="Wincker P."/>
            <person name="Gibrat J.F."/>
            <person name="Gaillardin C."/>
            <person name="Lortal S."/>
        </authorList>
    </citation>
    <scope>NUCLEOTIDE SEQUENCE [LARGE SCALE GENOMIC DNA]</scope>
    <source>
        <strain evidence="11">ATCC 9614 / DSM 4902 / CIP 103027 / NCIMB 8099 / CIRM-BIA1</strain>
    </source>
</reference>
<sequence length="400" mass="41986">MDLSGFFFGLPAGWAYVLVGLVVGLESLGVPLPGETILISVVLLTHHPDAGFSAWGIGIAASVGAIIGDSIGYTLGRRLGPRLFGWLGRRFPAQASAVRLAYAEHLINRFGVTAVFFGRFIALLRMFAGPLAGSLRMSYRRFLIANICGAVAWAGGTTALMWALGSVASHWMSRVGWILLVAVILVGLVVGHVSGSALSAKARDWARDHPDEVARATGVRDELPGGMSLTGRPRLIGWALVLIGQGPMASRGPCGEPFGSGLGSGSPGLAARPGSGTALPEGFEPSHPPPEGGALSPELREHGRLGVAVRQLSAPGCTTASASHGRPRANACTPAWRLSGRMVDRDPYACCGRDSRRRLNPGAPVAHEAGRPQRTRPCPVEPQCLPGRARACRCGRNRRG</sequence>
<feature type="transmembrane region" description="Helical" evidence="8">
    <location>
        <begin position="52"/>
        <end position="75"/>
    </location>
</feature>
<feature type="transmembrane region" description="Helical" evidence="8">
    <location>
        <begin position="12"/>
        <end position="32"/>
    </location>
</feature>
<dbReference type="InterPro" id="IPR032818">
    <property type="entry name" value="DedA-like"/>
</dbReference>
<feature type="transmembrane region" description="Helical" evidence="8">
    <location>
        <begin position="142"/>
        <end position="164"/>
    </location>
</feature>
<dbReference type="eggNOG" id="COG0586">
    <property type="taxonomic scope" value="Bacteria"/>
</dbReference>
<gene>
    <name evidence="10" type="ordered locus">PFREUD_10290</name>
</gene>
<dbReference type="HOGENOM" id="CLU_688601_0_0_11"/>
<comment type="subcellular location">
    <subcellularLocation>
        <location evidence="1">Cell membrane</location>
        <topology evidence="1">Multi-pass membrane protein</topology>
    </subcellularLocation>
</comment>
<evidence type="ECO:0000256" key="3">
    <source>
        <dbReference type="ARBA" id="ARBA00022475"/>
    </source>
</evidence>
<dbReference type="Proteomes" id="UP000000936">
    <property type="component" value="Chromosome"/>
</dbReference>
<dbReference type="AlphaFoldDB" id="D7GDE2"/>
<feature type="region of interest" description="Disordered" evidence="7">
    <location>
        <begin position="359"/>
        <end position="380"/>
    </location>
</feature>
<dbReference type="InterPro" id="IPR032816">
    <property type="entry name" value="VTT_dom"/>
</dbReference>
<dbReference type="PANTHER" id="PTHR30353:SF15">
    <property type="entry name" value="INNER MEMBRANE PROTEIN YABI"/>
    <property type="match status" value="1"/>
</dbReference>
<evidence type="ECO:0000256" key="5">
    <source>
        <dbReference type="ARBA" id="ARBA00022989"/>
    </source>
</evidence>
<dbReference type="GO" id="GO:0005886">
    <property type="term" value="C:plasma membrane"/>
    <property type="evidence" value="ECO:0007669"/>
    <property type="project" value="UniProtKB-SubCell"/>
</dbReference>
<keyword evidence="6 8" id="KW-0472">Membrane</keyword>
<keyword evidence="4 8" id="KW-0812">Transmembrane</keyword>